<keyword evidence="2" id="KW-0378">Hydrolase</keyword>
<protein>
    <submittedName>
        <fullName evidence="2">Alpha/beta hydrolase</fullName>
    </submittedName>
</protein>
<reference evidence="2" key="1">
    <citation type="submission" date="2020-04" db="EMBL/GenBank/DDBJ databases">
        <title>Nitratireductor sp. nov. isolated from mangrove soil.</title>
        <authorList>
            <person name="Ye Y."/>
        </authorList>
    </citation>
    <scope>NUCLEOTIDE SEQUENCE</scope>
    <source>
        <strain evidence="2">SY7</strain>
    </source>
</reference>
<dbReference type="RefSeq" id="WP_167812768.1">
    <property type="nucleotide sequence ID" value="NZ_CP042301.2"/>
</dbReference>
<dbReference type="Gene3D" id="1.10.10.10">
    <property type="entry name" value="Winged helix-like DNA-binding domain superfamily/Winged helix DNA-binding domain"/>
    <property type="match status" value="1"/>
</dbReference>
<name>A0A6H0DYJ7_9HYPH</name>
<sequence length="361" mass="39936">MAVLLASGLNAEEIARDRSVSLVTVRSQIKSIKHKTRARDLPRLVRLICGYAVGILAPNGTLTPHQSPLVDGTSASSGMFTLSDGRQMEYIVQGAPDGRSVLSFHNMPYGLVLPEAGIRAAAARGLKIIAPLRPGHGRSGPLPGVTRDDLFNQVARDADELLTHLDAPKAVLLGHSGGSSYAIRFASMFPHKVTSILMLTRAPIWKDEWYRLLPQRQKLISTMLRYMPSLANVLIWAILSYVNRQDGNDFLRQSVKESEADLRALDDPETLRLMEDGIKFGLVQGPDAFCRDWEAMDIDMTAEARALPHPMHIIQGADDLITRPEFSAAFVEQVPTATREIVKGAGNLLFYSHWRRVIDRL</sequence>
<dbReference type="GO" id="GO:0016020">
    <property type="term" value="C:membrane"/>
    <property type="evidence" value="ECO:0007669"/>
    <property type="project" value="TreeGrafter"/>
</dbReference>
<dbReference type="Gene3D" id="3.40.50.1820">
    <property type="entry name" value="alpha/beta hydrolase"/>
    <property type="match status" value="1"/>
</dbReference>
<dbReference type="Proteomes" id="UP000321389">
    <property type="component" value="Chromosome"/>
</dbReference>
<dbReference type="PANTHER" id="PTHR43798:SF33">
    <property type="entry name" value="HYDROLASE, PUTATIVE (AFU_ORTHOLOGUE AFUA_2G14860)-RELATED"/>
    <property type="match status" value="1"/>
</dbReference>
<gene>
    <name evidence="2" type="ORF">FQ775_23800</name>
</gene>
<keyword evidence="3" id="KW-1185">Reference proteome</keyword>
<evidence type="ECO:0000313" key="3">
    <source>
        <dbReference type="Proteomes" id="UP000321389"/>
    </source>
</evidence>
<dbReference type="PROSITE" id="PS50043">
    <property type="entry name" value="HTH_LUXR_2"/>
    <property type="match status" value="1"/>
</dbReference>
<dbReference type="InterPro" id="IPR050266">
    <property type="entry name" value="AB_hydrolase_sf"/>
</dbReference>
<dbReference type="GO" id="GO:0006355">
    <property type="term" value="P:regulation of DNA-templated transcription"/>
    <property type="evidence" value="ECO:0007669"/>
    <property type="project" value="InterPro"/>
</dbReference>
<dbReference type="AlphaFoldDB" id="A0A6H0DYJ7"/>
<dbReference type="GO" id="GO:0016787">
    <property type="term" value="F:hydrolase activity"/>
    <property type="evidence" value="ECO:0007669"/>
    <property type="project" value="UniProtKB-KW"/>
</dbReference>
<dbReference type="InterPro" id="IPR036388">
    <property type="entry name" value="WH-like_DNA-bd_sf"/>
</dbReference>
<dbReference type="Pfam" id="PF12697">
    <property type="entry name" value="Abhydrolase_6"/>
    <property type="match status" value="1"/>
</dbReference>
<proteinExistence type="predicted"/>
<feature type="domain" description="HTH luxR-type" evidence="1">
    <location>
        <begin position="1"/>
        <end position="52"/>
    </location>
</feature>
<dbReference type="KEGG" id="niy:FQ775_23800"/>
<dbReference type="InterPro" id="IPR029058">
    <property type="entry name" value="AB_hydrolase_fold"/>
</dbReference>
<dbReference type="EMBL" id="CP042301">
    <property type="protein sequence ID" value="QIS94632.1"/>
    <property type="molecule type" value="Genomic_DNA"/>
</dbReference>
<dbReference type="InterPro" id="IPR000073">
    <property type="entry name" value="AB_hydrolase_1"/>
</dbReference>
<dbReference type="GO" id="GO:0003677">
    <property type="term" value="F:DNA binding"/>
    <property type="evidence" value="ECO:0007669"/>
    <property type="project" value="InterPro"/>
</dbReference>
<dbReference type="SUPFAM" id="SSF46894">
    <property type="entry name" value="C-terminal effector domain of the bipartite response regulators"/>
    <property type="match status" value="1"/>
</dbReference>
<dbReference type="PANTHER" id="PTHR43798">
    <property type="entry name" value="MONOACYLGLYCEROL LIPASE"/>
    <property type="match status" value="1"/>
</dbReference>
<dbReference type="SUPFAM" id="SSF53474">
    <property type="entry name" value="alpha/beta-Hydrolases"/>
    <property type="match status" value="1"/>
</dbReference>
<organism evidence="2 3">
    <name type="scientific">Nitratireductor mangrovi</name>
    <dbReference type="NCBI Taxonomy" id="2599600"/>
    <lineage>
        <taxon>Bacteria</taxon>
        <taxon>Pseudomonadati</taxon>
        <taxon>Pseudomonadota</taxon>
        <taxon>Alphaproteobacteria</taxon>
        <taxon>Hyphomicrobiales</taxon>
        <taxon>Phyllobacteriaceae</taxon>
        <taxon>Nitratireductor</taxon>
    </lineage>
</organism>
<dbReference type="InterPro" id="IPR000792">
    <property type="entry name" value="Tscrpt_reg_LuxR_C"/>
</dbReference>
<accession>A0A6H0DYJ7</accession>
<dbReference type="InterPro" id="IPR016032">
    <property type="entry name" value="Sig_transdc_resp-reg_C-effctor"/>
</dbReference>
<evidence type="ECO:0000313" key="2">
    <source>
        <dbReference type="EMBL" id="QIS94632.1"/>
    </source>
</evidence>
<evidence type="ECO:0000259" key="1">
    <source>
        <dbReference type="PROSITE" id="PS50043"/>
    </source>
</evidence>